<evidence type="ECO:0000256" key="7">
    <source>
        <dbReference type="ARBA" id="ARBA00022771"/>
    </source>
</evidence>
<keyword evidence="11" id="KW-0234">DNA repair</keyword>
<dbReference type="HAMAP" id="MF_00103">
    <property type="entry name" value="Fapy_DNA_glycosyl"/>
    <property type="match status" value="1"/>
</dbReference>
<dbReference type="InterPro" id="IPR010979">
    <property type="entry name" value="Ribosomal_uS13-like_H2TH"/>
</dbReference>
<dbReference type="Pfam" id="PF06827">
    <property type="entry name" value="zf-FPG_IleRS"/>
    <property type="match status" value="1"/>
</dbReference>
<dbReference type="NCBIfam" id="TIGR00577">
    <property type="entry name" value="fpg"/>
    <property type="match status" value="1"/>
</dbReference>
<keyword evidence="8" id="KW-0378">Hydrolase</keyword>
<evidence type="ECO:0000256" key="2">
    <source>
        <dbReference type="ARBA" id="ARBA00001947"/>
    </source>
</evidence>
<evidence type="ECO:0000256" key="3">
    <source>
        <dbReference type="ARBA" id="ARBA00009409"/>
    </source>
</evidence>
<protein>
    <submittedName>
        <fullName evidence="19">Unannotated protein</fullName>
    </submittedName>
</protein>
<dbReference type="CDD" id="cd08966">
    <property type="entry name" value="EcFpg-like_N"/>
    <property type="match status" value="1"/>
</dbReference>
<dbReference type="SUPFAM" id="SSF81624">
    <property type="entry name" value="N-terminal domain of MutM-like DNA repair proteins"/>
    <property type="match status" value="1"/>
</dbReference>
<dbReference type="InterPro" id="IPR010663">
    <property type="entry name" value="Znf_FPG/IleRS"/>
</dbReference>
<comment type="similarity">
    <text evidence="3">Belongs to the FPG family.</text>
</comment>
<dbReference type="PROSITE" id="PS51066">
    <property type="entry name" value="ZF_FPG_2"/>
    <property type="match status" value="1"/>
</dbReference>
<feature type="domain" description="FPG-type" evidence="16">
    <location>
        <begin position="247"/>
        <end position="282"/>
    </location>
</feature>
<proteinExistence type="inferred from homology"/>
<dbReference type="EMBL" id="CAEZUZ010000123">
    <property type="protein sequence ID" value="CAB4619460.1"/>
    <property type="molecule type" value="Genomic_DNA"/>
</dbReference>
<evidence type="ECO:0000256" key="9">
    <source>
        <dbReference type="ARBA" id="ARBA00022833"/>
    </source>
</evidence>
<comment type="subunit">
    <text evidence="4">Monomer.</text>
</comment>
<dbReference type="GO" id="GO:0003684">
    <property type="term" value="F:damaged DNA binding"/>
    <property type="evidence" value="ECO:0007669"/>
    <property type="project" value="InterPro"/>
</dbReference>
<dbReference type="Pfam" id="PF06831">
    <property type="entry name" value="H2TH"/>
    <property type="match status" value="1"/>
</dbReference>
<name>A0A6J6I1M3_9ZZZZ</name>
<dbReference type="PANTHER" id="PTHR22993:SF9">
    <property type="entry name" value="FORMAMIDOPYRIMIDINE-DNA GLYCOSYLASE"/>
    <property type="match status" value="1"/>
</dbReference>
<comment type="catalytic activity">
    <reaction evidence="1">
        <text>Hydrolysis of DNA containing ring-opened 7-methylguanine residues, releasing 2,6-diamino-4-hydroxy-5-(N-methyl)formamidopyrimidine.</text>
        <dbReference type="EC" id="3.2.2.23"/>
    </reaction>
</comment>
<evidence type="ECO:0000256" key="4">
    <source>
        <dbReference type="ARBA" id="ARBA00011245"/>
    </source>
</evidence>
<keyword evidence="12" id="KW-0456">Lyase</keyword>
<dbReference type="SMART" id="SM00898">
    <property type="entry name" value="Fapy_DNA_glyco"/>
    <property type="match status" value="1"/>
</dbReference>
<dbReference type="InterPro" id="IPR020629">
    <property type="entry name" value="FPG_Glyclase"/>
</dbReference>
<dbReference type="Pfam" id="PF01149">
    <property type="entry name" value="Fapy_DNA_glyco"/>
    <property type="match status" value="1"/>
</dbReference>
<evidence type="ECO:0000256" key="5">
    <source>
        <dbReference type="ARBA" id="ARBA00022723"/>
    </source>
</evidence>
<evidence type="ECO:0000256" key="8">
    <source>
        <dbReference type="ARBA" id="ARBA00022801"/>
    </source>
</evidence>
<evidence type="ECO:0000313" key="19">
    <source>
        <dbReference type="EMBL" id="CAB4619460.1"/>
    </source>
</evidence>
<evidence type="ECO:0000256" key="12">
    <source>
        <dbReference type="ARBA" id="ARBA00023239"/>
    </source>
</evidence>
<evidence type="ECO:0000259" key="17">
    <source>
        <dbReference type="PROSITE" id="PS51068"/>
    </source>
</evidence>
<dbReference type="EMBL" id="CAEZUL010000025">
    <property type="protein sequence ID" value="CAB4594704.1"/>
    <property type="molecule type" value="Genomic_DNA"/>
</dbReference>
<evidence type="ECO:0000256" key="14">
    <source>
        <dbReference type="ARBA" id="ARBA00023295"/>
    </source>
</evidence>
<keyword evidence="10" id="KW-0238">DNA-binding</keyword>
<evidence type="ECO:0000313" key="18">
    <source>
        <dbReference type="EMBL" id="CAB4594704.1"/>
    </source>
</evidence>
<keyword evidence="5" id="KW-0479">Metal-binding</keyword>
<dbReference type="GO" id="GO:0006284">
    <property type="term" value="P:base-excision repair"/>
    <property type="evidence" value="ECO:0007669"/>
    <property type="project" value="InterPro"/>
</dbReference>
<evidence type="ECO:0000256" key="10">
    <source>
        <dbReference type="ARBA" id="ARBA00023125"/>
    </source>
</evidence>
<evidence type="ECO:0000259" key="16">
    <source>
        <dbReference type="PROSITE" id="PS51066"/>
    </source>
</evidence>
<dbReference type="Gene3D" id="1.10.8.50">
    <property type="match status" value="1"/>
</dbReference>
<accession>A0A6J6I1M3</accession>
<keyword evidence="13" id="KW-0511">Multifunctional enzyme</keyword>
<evidence type="ECO:0000256" key="6">
    <source>
        <dbReference type="ARBA" id="ARBA00022763"/>
    </source>
</evidence>
<keyword evidence="7" id="KW-0863">Zinc-finger</keyword>
<keyword evidence="6" id="KW-0227">DNA damage</keyword>
<dbReference type="Gene3D" id="3.20.190.10">
    <property type="entry name" value="MutM-like, N-terminal"/>
    <property type="match status" value="1"/>
</dbReference>
<gene>
    <name evidence="18" type="ORF">UFOPK1808_00364</name>
    <name evidence="19" type="ORF">UFOPK1889_00784</name>
</gene>
<dbReference type="InterPro" id="IPR035937">
    <property type="entry name" value="FPG_N"/>
</dbReference>
<dbReference type="AlphaFoldDB" id="A0A6J6I1M3"/>
<dbReference type="InterPro" id="IPR015886">
    <property type="entry name" value="H2TH_FPG"/>
</dbReference>
<dbReference type="PROSITE" id="PS51068">
    <property type="entry name" value="FPG_CAT"/>
    <property type="match status" value="1"/>
</dbReference>
<dbReference type="SUPFAM" id="SSF46946">
    <property type="entry name" value="S13-like H2TH domain"/>
    <property type="match status" value="1"/>
</dbReference>
<dbReference type="PANTHER" id="PTHR22993">
    <property type="entry name" value="FORMAMIDOPYRIMIDINE-DNA GLYCOSYLASE"/>
    <property type="match status" value="1"/>
</dbReference>
<dbReference type="SMART" id="SM01232">
    <property type="entry name" value="H2TH"/>
    <property type="match status" value="1"/>
</dbReference>
<dbReference type="FunFam" id="1.10.8.50:FF:000003">
    <property type="entry name" value="Formamidopyrimidine-DNA glycosylase"/>
    <property type="match status" value="1"/>
</dbReference>
<feature type="domain" description="Formamidopyrimidine-DNA glycosylase catalytic" evidence="17">
    <location>
        <begin position="2"/>
        <end position="119"/>
    </location>
</feature>
<comment type="cofactor">
    <cofactor evidence="2">
        <name>Zn(2+)</name>
        <dbReference type="ChEBI" id="CHEBI:29105"/>
    </cofactor>
</comment>
<dbReference type="GO" id="GO:0034039">
    <property type="term" value="F:8-oxo-7,8-dihydroguanine DNA N-glycosylase activity"/>
    <property type="evidence" value="ECO:0007669"/>
    <property type="project" value="TreeGrafter"/>
</dbReference>
<sequence length="282" mass="31556">MPELPEVETVRRGIEERVVGRKITHVHVGRERSVRRVGRETVIHGLTDVTILNARRRGKYLLFDLDSGDEMMIHLRMSGRVLVEPAGTPRPLHTHVVMQLSERNGVIDEMWFVDPRTFGEVVVFDPTRAAEVMPELSKLGVDPICDEFNADIVAKLLRGRRGSLKSLLLNQHVVAGIGNIYADEILHRAGLRWNRTGESLSKKKISELTTCITEILTEAIALGGSTLDDTQYVDIAGHEGAFQERHRVYAREGEGCLTCGKASIRRVVVAGRSTCFCPRCQR</sequence>
<keyword evidence="14" id="KW-0326">Glycosidase</keyword>
<dbReference type="GO" id="GO:0008270">
    <property type="term" value="F:zinc ion binding"/>
    <property type="evidence" value="ECO:0007669"/>
    <property type="project" value="UniProtKB-KW"/>
</dbReference>
<dbReference type="GO" id="GO:0140078">
    <property type="term" value="F:class I DNA-(apurinic or apyrimidinic site) endonuclease activity"/>
    <property type="evidence" value="ECO:0007669"/>
    <property type="project" value="UniProtKB-EC"/>
</dbReference>
<evidence type="ECO:0000256" key="11">
    <source>
        <dbReference type="ARBA" id="ARBA00023204"/>
    </source>
</evidence>
<dbReference type="InterPro" id="IPR000214">
    <property type="entry name" value="Znf_DNA_glyclase/AP_lyase"/>
</dbReference>
<dbReference type="NCBIfam" id="NF002211">
    <property type="entry name" value="PRK01103.1"/>
    <property type="match status" value="1"/>
</dbReference>
<organism evidence="19">
    <name type="scientific">freshwater metagenome</name>
    <dbReference type="NCBI Taxonomy" id="449393"/>
    <lineage>
        <taxon>unclassified sequences</taxon>
        <taxon>metagenomes</taxon>
        <taxon>ecological metagenomes</taxon>
    </lineage>
</organism>
<keyword evidence="9" id="KW-0862">Zinc</keyword>
<dbReference type="InterPro" id="IPR012319">
    <property type="entry name" value="FPG_cat"/>
</dbReference>
<evidence type="ECO:0000256" key="13">
    <source>
        <dbReference type="ARBA" id="ARBA00023268"/>
    </source>
</evidence>
<reference evidence="19" key="1">
    <citation type="submission" date="2020-05" db="EMBL/GenBank/DDBJ databases">
        <authorList>
            <person name="Chiriac C."/>
            <person name="Salcher M."/>
            <person name="Ghai R."/>
            <person name="Kavagutti S V."/>
        </authorList>
    </citation>
    <scope>NUCLEOTIDE SEQUENCE</scope>
</reference>
<evidence type="ECO:0000256" key="15">
    <source>
        <dbReference type="ARBA" id="ARBA00044632"/>
    </source>
</evidence>
<comment type="catalytic activity">
    <reaction evidence="15">
        <text>2'-deoxyribonucleotide-(2'-deoxyribose 5'-phosphate)-2'-deoxyribonucleotide-DNA = a 3'-end 2'-deoxyribonucleotide-(2,3-dehydro-2,3-deoxyribose 5'-phosphate)-DNA + a 5'-end 5'-phospho-2'-deoxyribonucleoside-DNA + H(+)</text>
        <dbReference type="Rhea" id="RHEA:66592"/>
        <dbReference type="Rhea" id="RHEA-COMP:13180"/>
        <dbReference type="Rhea" id="RHEA-COMP:16897"/>
        <dbReference type="Rhea" id="RHEA-COMP:17067"/>
        <dbReference type="ChEBI" id="CHEBI:15378"/>
        <dbReference type="ChEBI" id="CHEBI:136412"/>
        <dbReference type="ChEBI" id="CHEBI:157695"/>
        <dbReference type="ChEBI" id="CHEBI:167181"/>
        <dbReference type="EC" id="4.2.99.18"/>
    </reaction>
</comment>
<dbReference type="SUPFAM" id="SSF57716">
    <property type="entry name" value="Glucocorticoid receptor-like (DNA-binding domain)"/>
    <property type="match status" value="1"/>
</dbReference>
<evidence type="ECO:0000256" key="1">
    <source>
        <dbReference type="ARBA" id="ARBA00001668"/>
    </source>
</evidence>